<feature type="transmembrane region" description="Helical" evidence="1">
    <location>
        <begin position="37"/>
        <end position="55"/>
    </location>
</feature>
<name>A0AAV5IRN3_9ROSI</name>
<evidence type="ECO:0000256" key="1">
    <source>
        <dbReference type="SAM" id="Phobius"/>
    </source>
</evidence>
<proteinExistence type="predicted"/>
<keyword evidence="1" id="KW-1133">Transmembrane helix</keyword>
<dbReference type="Proteomes" id="UP001054252">
    <property type="component" value="Unassembled WGS sequence"/>
</dbReference>
<comment type="caution">
    <text evidence="2">The sequence shown here is derived from an EMBL/GenBank/DDBJ whole genome shotgun (WGS) entry which is preliminary data.</text>
</comment>
<organism evidence="2 3">
    <name type="scientific">Rubroshorea leprosula</name>
    <dbReference type="NCBI Taxonomy" id="152421"/>
    <lineage>
        <taxon>Eukaryota</taxon>
        <taxon>Viridiplantae</taxon>
        <taxon>Streptophyta</taxon>
        <taxon>Embryophyta</taxon>
        <taxon>Tracheophyta</taxon>
        <taxon>Spermatophyta</taxon>
        <taxon>Magnoliopsida</taxon>
        <taxon>eudicotyledons</taxon>
        <taxon>Gunneridae</taxon>
        <taxon>Pentapetalae</taxon>
        <taxon>rosids</taxon>
        <taxon>malvids</taxon>
        <taxon>Malvales</taxon>
        <taxon>Dipterocarpaceae</taxon>
        <taxon>Rubroshorea</taxon>
    </lineage>
</organism>
<reference evidence="2 3" key="1">
    <citation type="journal article" date="2021" name="Commun. Biol.">
        <title>The genome of Shorea leprosula (Dipterocarpaceae) highlights the ecological relevance of drought in aseasonal tropical rainforests.</title>
        <authorList>
            <person name="Ng K.K.S."/>
            <person name="Kobayashi M.J."/>
            <person name="Fawcett J.A."/>
            <person name="Hatakeyama M."/>
            <person name="Paape T."/>
            <person name="Ng C.H."/>
            <person name="Ang C.C."/>
            <person name="Tnah L.H."/>
            <person name="Lee C.T."/>
            <person name="Nishiyama T."/>
            <person name="Sese J."/>
            <person name="O'Brien M.J."/>
            <person name="Copetti D."/>
            <person name="Mohd Noor M.I."/>
            <person name="Ong R.C."/>
            <person name="Putra M."/>
            <person name="Sireger I.Z."/>
            <person name="Indrioko S."/>
            <person name="Kosugi Y."/>
            <person name="Izuno A."/>
            <person name="Isagi Y."/>
            <person name="Lee S.L."/>
            <person name="Shimizu K.K."/>
        </authorList>
    </citation>
    <scope>NUCLEOTIDE SEQUENCE [LARGE SCALE GENOMIC DNA]</scope>
    <source>
        <strain evidence="2">214</strain>
    </source>
</reference>
<protein>
    <submittedName>
        <fullName evidence="2">Uncharacterized protein</fullName>
    </submittedName>
</protein>
<sequence length="67" mass="7762">MKSNPIPISSAEGGVWFNGFFTSSMVRKIQLCCYRSMNFTFFHVLLIILGSAMWINDEIYHLHFVSK</sequence>
<gene>
    <name evidence="2" type="ORF">SLEP1_g13843</name>
</gene>
<evidence type="ECO:0000313" key="2">
    <source>
        <dbReference type="EMBL" id="GKV01276.1"/>
    </source>
</evidence>
<evidence type="ECO:0000313" key="3">
    <source>
        <dbReference type="Proteomes" id="UP001054252"/>
    </source>
</evidence>
<keyword evidence="1" id="KW-0812">Transmembrane</keyword>
<accession>A0AAV5IRN3</accession>
<keyword evidence="3" id="KW-1185">Reference proteome</keyword>
<keyword evidence="1" id="KW-0472">Membrane</keyword>
<dbReference type="AlphaFoldDB" id="A0AAV5IRN3"/>
<dbReference type="EMBL" id="BPVZ01000016">
    <property type="protein sequence ID" value="GKV01276.1"/>
    <property type="molecule type" value="Genomic_DNA"/>
</dbReference>